<evidence type="ECO:0000256" key="3">
    <source>
        <dbReference type="ARBA" id="ARBA00022840"/>
    </source>
</evidence>
<dbReference type="STRING" id="1236971.JCM9152_222"/>
<dbReference type="PANTHER" id="PTHR34698:SF2">
    <property type="entry name" value="5-OXOPROLINASE SUBUNIT B"/>
    <property type="match status" value="1"/>
</dbReference>
<sequence length="237" mass="26346">MKASLYTSITKVHESAVLIKLGSTLNQETHAKAKAVTSLLEASHFEWLIEVVPSYTCVMVYVNPLMVVLESPLDFIIQEIKRCLQGKLSQQAKGGLVKIPVVYGGESGPDLITLAEYHKLTPAEVISLHSDRIYTVYMIGFTPGFPYLGELDQRLVTPRRDQPRLKIAPGSVAIGGAQTGIYPIESPGGWHIIGRTPITLFHSERNPVTLLQVGNHVQFVPIDESQIWLYEEGEYDY</sequence>
<dbReference type="InterPro" id="IPR010016">
    <property type="entry name" value="PxpB"/>
</dbReference>
<dbReference type="Proteomes" id="UP000018895">
    <property type="component" value="Unassembled WGS sequence"/>
</dbReference>
<dbReference type="GO" id="GO:0016787">
    <property type="term" value="F:hydrolase activity"/>
    <property type="evidence" value="ECO:0007669"/>
    <property type="project" value="UniProtKB-KW"/>
</dbReference>
<accession>W4QA48</accession>
<dbReference type="EMBL" id="BAUU01000001">
    <property type="protein sequence ID" value="GAE28885.1"/>
    <property type="molecule type" value="Genomic_DNA"/>
</dbReference>
<keyword evidence="3" id="KW-0067">ATP-binding</keyword>
<dbReference type="RefSeq" id="WP_035339876.1">
    <property type="nucleotide sequence ID" value="NZ_BAUU01000001.1"/>
</dbReference>
<dbReference type="Gene3D" id="3.30.1360.40">
    <property type="match status" value="1"/>
</dbReference>
<dbReference type="Gene3D" id="2.40.100.10">
    <property type="entry name" value="Cyclophilin-like"/>
    <property type="match status" value="1"/>
</dbReference>
<dbReference type="NCBIfam" id="TIGR00370">
    <property type="entry name" value="5-oxoprolinase subunit PxpB"/>
    <property type="match status" value="1"/>
</dbReference>
<comment type="caution">
    <text evidence="5">The sequence shown here is derived from an EMBL/GenBank/DDBJ whole genome shotgun (WGS) entry which is preliminary data.</text>
</comment>
<evidence type="ECO:0000256" key="2">
    <source>
        <dbReference type="ARBA" id="ARBA00022801"/>
    </source>
</evidence>
<dbReference type="AlphaFoldDB" id="W4QA48"/>
<evidence type="ECO:0000313" key="5">
    <source>
        <dbReference type="EMBL" id="GAE28885.1"/>
    </source>
</evidence>
<proteinExistence type="predicted"/>
<evidence type="ECO:0000259" key="4">
    <source>
        <dbReference type="SMART" id="SM00796"/>
    </source>
</evidence>
<dbReference type="InterPro" id="IPR029000">
    <property type="entry name" value="Cyclophilin-like_dom_sf"/>
</dbReference>
<organism evidence="5 6">
    <name type="scientific">Halalkalibacter hemicellulosilyticusJCM 9152</name>
    <dbReference type="NCBI Taxonomy" id="1236971"/>
    <lineage>
        <taxon>Bacteria</taxon>
        <taxon>Bacillati</taxon>
        <taxon>Bacillota</taxon>
        <taxon>Bacilli</taxon>
        <taxon>Bacillales</taxon>
        <taxon>Bacillaceae</taxon>
        <taxon>Halalkalibacter</taxon>
    </lineage>
</organism>
<dbReference type="PANTHER" id="PTHR34698">
    <property type="entry name" value="5-OXOPROLINASE SUBUNIT B"/>
    <property type="match status" value="1"/>
</dbReference>
<dbReference type="SUPFAM" id="SSF160467">
    <property type="entry name" value="PH0987 N-terminal domain-like"/>
    <property type="match status" value="1"/>
</dbReference>
<dbReference type="SMART" id="SM00796">
    <property type="entry name" value="AHS1"/>
    <property type="match status" value="1"/>
</dbReference>
<keyword evidence="2 5" id="KW-0378">Hydrolase</keyword>
<reference evidence="5" key="1">
    <citation type="journal article" date="2014" name="Genome Announc.">
        <title>Draft Genome Sequences of Three Alkaliphilic Bacillus Strains, Bacillus wakoensis JCM 9140T, Bacillus akibai JCM 9157T, and Bacillus hemicellulosilyticus JCM 9152T.</title>
        <authorList>
            <person name="Yuki M."/>
            <person name="Oshima K."/>
            <person name="Suda W."/>
            <person name="Oshida Y."/>
            <person name="Kitamura K."/>
            <person name="Iida T."/>
            <person name="Hattori M."/>
            <person name="Ohkuma M."/>
        </authorList>
    </citation>
    <scope>NUCLEOTIDE SEQUENCE [LARGE SCALE GENOMIC DNA]</scope>
    <source>
        <strain evidence="5">JCM 9152</strain>
    </source>
</reference>
<keyword evidence="6" id="KW-1185">Reference proteome</keyword>
<evidence type="ECO:0000256" key="1">
    <source>
        <dbReference type="ARBA" id="ARBA00022741"/>
    </source>
</evidence>
<feature type="domain" description="Carboxyltransferase" evidence="4">
    <location>
        <begin position="7"/>
        <end position="211"/>
    </location>
</feature>
<dbReference type="OrthoDB" id="9778567at2"/>
<name>W4QA48_9BACI</name>
<protein>
    <submittedName>
        <fullName evidence="5">Allophanate hydrolase 2 subunit 1</fullName>
    </submittedName>
</protein>
<dbReference type="SUPFAM" id="SSF50891">
    <property type="entry name" value="Cyclophilin-like"/>
    <property type="match status" value="1"/>
</dbReference>
<evidence type="ECO:0000313" key="6">
    <source>
        <dbReference type="Proteomes" id="UP000018895"/>
    </source>
</evidence>
<dbReference type="Pfam" id="PF02682">
    <property type="entry name" value="CT_C_D"/>
    <property type="match status" value="1"/>
</dbReference>
<gene>
    <name evidence="5" type="ORF">JCM9152_222</name>
</gene>
<keyword evidence="1" id="KW-0547">Nucleotide-binding</keyword>
<dbReference type="GO" id="GO:0005524">
    <property type="term" value="F:ATP binding"/>
    <property type="evidence" value="ECO:0007669"/>
    <property type="project" value="UniProtKB-KW"/>
</dbReference>
<dbReference type="InterPro" id="IPR003833">
    <property type="entry name" value="CT_C_D"/>
</dbReference>